<dbReference type="Pfam" id="PF17177">
    <property type="entry name" value="PPR_long"/>
    <property type="match status" value="1"/>
</dbReference>
<dbReference type="NCBIfam" id="TIGR00756">
    <property type="entry name" value="PPR"/>
    <property type="match status" value="1"/>
</dbReference>
<dbReference type="EMBL" id="ASPP01029856">
    <property type="protein sequence ID" value="ETO04182.1"/>
    <property type="molecule type" value="Genomic_DNA"/>
</dbReference>
<dbReference type="InterPro" id="IPR011990">
    <property type="entry name" value="TPR-like_helical_dom_sf"/>
</dbReference>
<sequence>MHVCVCVCGQKHDVNGALDLKREMEDRGFVPDQNTYAQLLWAAAYGDAEDAAFRKMFDIYNEMIVTKELPPLPEHFAALIAGCGHIADIETATKVLHLMDSMNVPRTPKVYLSYLRAIAGT</sequence>
<feature type="non-terminal residue" evidence="3">
    <location>
        <position position="121"/>
    </location>
</feature>
<dbReference type="PANTHER" id="PTHR47936">
    <property type="entry name" value="PPR_LONG DOMAIN-CONTAINING PROTEIN"/>
    <property type="match status" value="1"/>
</dbReference>
<name>X6LST5_RETFI</name>
<gene>
    <name evidence="3" type="ORF">RFI_33216</name>
</gene>
<dbReference type="Gene3D" id="1.25.40.10">
    <property type="entry name" value="Tetratricopeptide repeat domain"/>
    <property type="match status" value="1"/>
</dbReference>
<feature type="domain" description="PROP1-like PPR" evidence="2">
    <location>
        <begin position="6"/>
        <end position="109"/>
    </location>
</feature>
<accession>X6LST5</accession>
<keyword evidence="1" id="KW-0677">Repeat</keyword>
<protein>
    <recommendedName>
        <fullName evidence="2">PROP1-like PPR domain-containing protein</fullName>
    </recommendedName>
</protein>
<dbReference type="OrthoDB" id="185373at2759"/>
<dbReference type="AlphaFoldDB" id="X6LST5"/>
<evidence type="ECO:0000313" key="4">
    <source>
        <dbReference type="Proteomes" id="UP000023152"/>
    </source>
</evidence>
<dbReference type="InterPro" id="IPR002885">
    <property type="entry name" value="PPR_rpt"/>
</dbReference>
<comment type="caution">
    <text evidence="3">The sequence shown here is derived from an EMBL/GenBank/DDBJ whole genome shotgun (WGS) entry which is preliminary data.</text>
</comment>
<evidence type="ECO:0000313" key="3">
    <source>
        <dbReference type="EMBL" id="ETO04182.1"/>
    </source>
</evidence>
<organism evidence="3 4">
    <name type="scientific">Reticulomyxa filosa</name>
    <dbReference type="NCBI Taxonomy" id="46433"/>
    <lineage>
        <taxon>Eukaryota</taxon>
        <taxon>Sar</taxon>
        <taxon>Rhizaria</taxon>
        <taxon>Retaria</taxon>
        <taxon>Foraminifera</taxon>
        <taxon>Monothalamids</taxon>
        <taxon>Reticulomyxidae</taxon>
        <taxon>Reticulomyxa</taxon>
    </lineage>
</organism>
<dbReference type="InterPro" id="IPR033443">
    <property type="entry name" value="PROP1-like_PPR_dom"/>
</dbReference>
<evidence type="ECO:0000259" key="2">
    <source>
        <dbReference type="Pfam" id="PF17177"/>
    </source>
</evidence>
<keyword evidence="4" id="KW-1185">Reference proteome</keyword>
<evidence type="ECO:0000256" key="1">
    <source>
        <dbReference type="ARBA" id="ARBA00022737"/>
    </source>
</evidence>
<dbReference type="Proteomes" id="UP000023152">
    <property type="component" value="Unassembled WGS sequence"/>
</dbReference>
<reference evidence="3 4" key="1">
    <citation type="journal article" date="2013" name="Curr. Biol.">
        <title>The Genome of the Foraminiferan Reticulomyxa filosa.</title>
        <authorList>
            <person name="Glockner G."/>
            <person name="Hulsmann N."/>
            <person name="Schleicher M."/>
            <person name="Noegel A.A."/>
            <person name="Eichinger L."/>
            <person name="Gallinger C."/>
            <person name="Pawlowski J."/>
            <person name="Sierra R."/>
            <person name="Euteneuer U."/>
            <person name="Pillet L."/>
            <person name="Moustafa A."/>
            <person name="Platzer M."/>
            <person name="Groth M."/>
            <person name="Szafranski K."/>
            <person name="Schliwa M."/>
        </authorList>
    </citation>
    <scope>NUCLEOTIDE SEQUENCE [LARGE SCALE GENOMIC DNA]</scope>
</reference>
<dbReference type="PANTHER" id="PTHR47936:SF1">
    <property type="entry name" value="PENTATRICOPEPTIDE REPEAT-CONTAINING PROTEIN GUN1, CHLOROPLASTIC"/>
    <property type="match status" value="1"/>
</dbReference>
<proteinExistence type="predicted"/>